<protein>
    <recommendedName>
        <fullName evidence="4">PWWP domain-containing protein</fullName>
    </recommendedName>
</protein>
<evidence type="ECO:0000313" key="3">
    <source>
        <dbReference type="Proteomes" id="UP000013827"/>
    </source>
</evidence>
<dbReference type="PaxDb" id="2903-EOD29953"/>
<evidence type="ECO:0000313" key="2">
    <source>
        <dbReference type="EnsemblProtists" id="EOD29953"/>
    </source>
</evidence>
<feature type="region of interest" description="Disordered" evidence="1">
    <location>
        <begin position="131"/>
        <end position="217"/>
    </location>
</feature>
<name>A0A0D3K2G8_EMIH1</name>
<dbReference type="AlphaFoldDB" id="A0A0D3K2G8"/>
<keyword evidence="3" id="KW-1185">Reference proteome</keyword>
<accession>A0A0D3K2G8</accession>
<sequence length="465" mass="49137">MADGRPRITVTSARTATASLAAVETVSAAEVLAGVAEYGPNYSLPQPAESKTARRKRLRLDAAARIAGHAVVEAGTHVEILGEHRWWPGTITGREEGSDGRLVHAVEYDGYPDQDFRLNLEEVSWRRATLGAGGAAPTSGEVSDGEGSDEAADALPASATDIGGAVATGDEGSGVEGDGGEAGDAPLTCEPAPTQPRERHSARAGDESPAAAGMASGDAGATYAAPGGYAGREEAAGEASSAPAALNWPGRRRPRRSAAMELLRAARRNEDEQREAMLPDDVPMLLPHGAKHSRALREVRRRLREYLSELAERGQVVPMMRVARGLHPTVRWTIGFGEWLALTRIRESKASRWLAAEQASARGEEAVVRAGRGAGTVQVMLDNMANHVWREVWPAMPADDKHYWFRVNKHVVGLFDGGGGGMHQMAAMVGEAEGRAAQLASAASLGRGRGGAAGGIRTKLTRPRN</sequence>
<feature type="compositionally biased region" description="Acidic residues" evidence="1">
    <location>
        <begin position="143"/>
        <end position="152"/>
    </location>
</feature>
<evidence type="ECO:0008006" key="4">
    <source>
        <dbReference type="Google" id="ProtNLM"/>
    </source>
</evidence>
<organism evidence="2 3">
    <name type="scientific">Emiliania huxleyi (strain CCMP1516)</name>
    <dbReference type="NCBI Taxonomy" id="280463"/>
    <lineage>
        <taxon>Eukaryota</taxon>
        <taxon>Haptista</taxon>
        <taxon>Haptophyta</taxon>
        <taxon>Prymnesiophyceae</taxon>
        <taxon>Isochrysidales</taxon>
        <taxon>Noelaerhabdaceae</taxon>
        <taxon>Emiliania</taxon>
    </lineage>
</organism>
<dbReference type="KEGG" id="ehx:EMIHUDRAFT_113501"/>
<dbReference type="EnsemblProtists" id="EOD29953">
    <property type="protein sequence ID" value="EOD29953"/>
    <property type="gene ID" value="EMIHUDRAFT_113501"/>
</dbReference>
<dbReference type="HOGENOM" id="CLU_037272_1_0_1"/>
<evidence type="ECO:0000256" key="1">
    <source>
        <dbReference type="SAM" id="MobiDB-lite"/>
    </source>
</evidence>
<feature type="compositionally biased region" description="Basic and acidic residues" evidence="1">
    <location>
        <begin position="196"/>
        <end position="206"/>
    </location>
</feature>
<reference evidence="3" key="1">
    <citation type="journal article" date="2013" name="Nature">
        <title>Pan genome of the phytoplankton Emiliania underpins its global distribution.</title>
        <authorList>
            <person name="Read B.A."/>
            <person name="Kegel J."/>
            <person name="Klute M.J."/>
            <person name="Kuo A."/>
            <person name="Lefebvre S.C."/>
            <person name="Maumus F."/>
            <person name="Mayer C."/>
            <person name="Miller J."/>
            <person name="Monier A."/>
            <person name="Salamov A."/>
            <person name="Young J."/>
            <person name="Aguilar M."/>
            <person name="Claverie J.M."/>
            <person name="Frickenhaus S."/>
            <person name="Gonzalez K."/>
            <person name="Herman E.K."/>
            <person name="Lin Y.C."/>
            <person name="Napier J."/>
            <person name="Ogata H."/>
            <person name="Sarno A.F."/>
            <person name="Shmutz J."/>
            <person name="Schroeder D."/>
            <person name="de Vargas C."/>
            <person name="Verret F."/>
            <person name="von Dassow P."/>
            <person name="Valentin K."/>
            <person name="Van de Peer Y."/>
            <person name="Wheeler G."/>
            <person name="Dacks J.B."/>
            <person name="Delwiche C.F."/>
            <person name="Dyhrman S.T."/>
            <person name="Glockner G."/>
            <person name="John U."/>
            <person name="Richards T."/>
            <person name="Worden A.Z."/>
            <person name="Zhang X."/>
            <person name="Grigoriev I.V."/>
            <person name="Allen A.E."/>
            <person name="Bidle K."/>
            <person name="Borodovsky M."/>
            <person name="Bowler C."/>
            <person name="Brownlee C."/>
            <person name="Cock J.M."/>
            <person name="Elias M."/>
            <person name="Gladyshev V.N."/>
            <person name="Groth M."/>
            <person name="Guda C."/>
            <person name="Hadaegh A."/>
            <person name="Iglesias-Rodriguez M.D."/>
            <person name="Jenkins J."/>
            <person name="Jones B.M."/>
            <person name="Lawson T."/>
            <person name="Leese F."/>
            <person name="Lindquist E."/>
            <person name="Lobanov A."/>
            <person name="Lomsadze A."/>
            <person name="Malik S.B."/>
            <person name="Marsh M.E."/>
            <person name="Mackinder L."/>
            <person name="Mock T."/>
            <person name="Mueller-Roeber B."/>
            <person name="Pagarete A."/>
            <person name="Parker M."/>
            <person name="Probert I."/>
            <person name="Quesneville H."/>
            <person name="Raines C."/>
            <person name="Rensing S.A."/>
            <person name="Riano-Pachon D.M."/>
            <person name="Richier S."/>
            <person name="Rokitta S."/>
            <person name="Shiraiwa Y."/>
            <person name="Soanes D.M."/>
            <person name="van der Giezen M."/>
            <person name="Wahlund T.M."/>
            <person name="Williams B."/>
            <person name="Wilson W."/>
            <person name="Wolfe G."/>
            <person name="Wurch L.L."/>
        </authorList>
    </citation>
    <scope>NUCLEOTIDE SEQUENCE</scope>
</reference>
<dbReference type="GeneID" id="17275227"/>
<dbReference type="Proteomes" id="UP000013827">
    <property type="component" value="Unassembled WGS sequence"/>
</dbReference>
<proteinExistence type="predicted"/>
<dbReference type="RefSeq" id="XP_005782382.1">
    <property type="nucleotide sequence ID" value="XM_005782325.1"/>
</dbReference>
<feature type="region of interest" description="Disordered" evidence="1">
    <location>
        <begin position="234"/>
        <end position="254"/>
    </location>
</feature>
<feature type="compositionally biased region" description="Gly residues" evidence="1">
    <location>
        <begin position="171"/>
        <end position="182"/>
    </location>
</feature>
<reference evidence="2" key="2">
    <citation type="submission" date="2024-10" db="UniProtKB">
        <authorList>
            <consortium name="EnsemblProtists"/>
        </authorList>
    </citation>
    <scope>IDENTIFICATION</scope>
</reference>